<keyword evidence="3 4" id="KW-0408">Iron</keyword>
<evidence type="ECO:0000256" key="2">
    <source>
        <dbReference type="ARBA" id="ARBA00022723"/>
    </source>
</evidence>
<dbReference type="GO" id="GO:0046872">
    <property type="term" value="F:metal ion binding"/>
    <property type="evidence" value="ECO:0007669"/>
    <property type="project" value="UniProtKB-KW"/>
</dbReference>
<dbReference type="EMBL" id="JPSL02000040">
    <property type="protein sequence ID" value="KGQ22321.2"/>
    <property type="molecule type" value="Genomic_DNA"/>
</dbReference>
<dbReference type="RefSeq" id="WP_038063085.1">
    <property type="nucleotide sequence ID" value="NZ_JPSL02000040.1"/>
</dbReference>
<proteinExistence type="predicted"/>
<reference evidence="6 7" key="1">
    <citation type="journal article" date="2015" name="Genome Announc.">
        <title>Draft Genome Sequence of the Thermophile Thermus filiformis ATCC 43280, Producer of Carotenoid-(Di)glucoside-Branched Fatty Acid (Di)esters and Source of Hyperthermostable Enzymes of Biotechnological Interest.</title>
        <authorList>
            <person name="Mandelli F."/>
            <person name="Oliveira Ramires B."/>
            <person name="Couger M.B."/>
            <person name="Paixao D.A."/>
            <person name="Camilo C.M."/>
            <person name="Polikarpov I."/>
            <person name="Prade R."/>
            <person name="Riano-Pachon D.M."/>
            <person name="Squina F.M."/>
        </authorList>
    </citation>
    <scope>NUCLEOTIDE SEQUENCE [LARGE SCALE GENOMIC DNA]</scope>
    <source>
        <strain evidence="6 7">ATCC 43280</strain>
    </source>
</reference>
<evidence type="ECO:0000256" key="1">
    <source>
        <dbReference type="ARBA" id="ARBA00022617"/>
    </source>
</evidence>
<evidence type="ECO:0000256" key="4">
    <source>
        <dbReference type="PROSITE-ProRule" id="PRU00433"/>
    </source>
</evidence>
<dbReference type="Proteomes" id="UP000030364">
    <property type="component" value="Unassembled WGS sequence"/>
</dbReference>
<evidence type="ECO:0000259" key="5">
    <source>
        <dbReference type="PROSITE" id="PS51007"/>
    </source>
</evidence>
<keyword evidence="2 4" id="KW-0479">Metal-binding</keyword>
<accession>A0A0A2WQ77</accession>
<dbReference type="PANTHER" id="PTHR35008">
    <property type="entry name" value="BLL4482 PROTEIN-RELATED"/>
    <property type="match status" value="1"/>
</dbReference>
<name>A0A0A2WQ77_THEFI</name>
<keyword evidence="1 4" id="KW-0349">Heme</keyword>
<dbReference type="PROSITE" id="PS51007">
    <property type="entry name" value="CYTC"/>
    <property type="match status" value="1"/>
</dbReference>
<dbReference type="Pfam" id="PF00034">
    <property type="entry name" value="Cytochrom_C"/>
    <property type="match status" value="1"/>
</dbReference>
<dbReference type="GO" id="GO:0009055">
    <property type="term" value="F:electron transfer activity"/>
    <property type="evidence" value="ECO:0007669"/>
    <property type="project" value="InterPro"/>
</dbReference>
<dbReference type="SUPFAM" id="SSF46626">
    <property type="entry name" value="Cytochrome c"/>
    <property type="match status" value="2"/>
</dbReference>
<evidence type="ECO:0000313" key="7">
    <source>
        <dbReference type="Proteomes" id="UP000030364"/>
    </source>
</evidence>
<dbReference type="AlphaFoldDB" id="A0A0A2WQ77"/>
<dbReference type="Pfam" id="PF09098">
    <property type="entry name" value="Dehyd-heme_bind"/>
    <property type="match status" value="1"/>
</dbReference>
<dbReference type="InterPro" id="IPR036909">
    <property type="entry name" value="Cyt_c-like_dom_sf"/>
</dbReference>
<keyword evidence="7" id="KW-1185">Reference proteome</keyword>
<comment type="caution">
    <text evidence="6">The sequence shown here is derived from an EMBL/GenBank/DDBJ whole genome shotgun (WGS) entry which is preliminary data.</text>
</comment>
<dbReference type="PANTHER" id="PTHR35008:SF4">
    <property type="entry name" value="BLL4482 PROTEIN"/>
    <property type="match status" value="1"/>
</dbReference>
<dbReference type="InterPro" id="IPR009056">
    <property type="entry name" value="Cyt_c-like_dom"/>
</dbReference>
<dbReference type="Gene3D" id="1.10.760.10">
    <property type="entry name" value="Cytochrome c-like domain"/>
    <property type="match status" value="2"/>
</dbReference>
<dbReference type="InterPro" id="IPR051459">
    <property type="entry name" value="Cytochrome_c-type_DH"/>
</dbReference>
<dbReference type="OrthoDB" id="31970at2"/>
<evidence type="ECO:0000256" key="3">
    <source>
        <dbReference type="ARBA" id="ARBA00023004"/>
    </source>
</evidence>
<evidence type="ECO:0000313" key="6">
    <source>
        <dbReference type="EMBL" id="KGQ22321.2"/>
    </source>
</evidence>
<sequence>MTRSTPTLLWPLLLGLLALWGFLLTRAQQDPLPPGPGKELVLAHCQACHGLELVARERLSRERWHEVLRLMRSFGLQITPEEEAAILDYLALYLGPNPPPEPAPQALAPRTGKEVYANCQGCHGPQGEGNPPAFPPLKGHVESLLRAEGGRTYLLLAVLYGLQGPIQVGGQAYNGVMPGFAWLSDEDLALLLNHLAAWGAPQGFRPYTPEEVAEARKTPLAPEEVLRRRQALRLP</sequence>
<gene>
    <name evidence="6" type="ORF">THFILI_10160</name>
</gene>
<feature type="domain" description="Cytochrome c" evidence="5">
    <location>
        <begin position="107"/>
        <end position="199"/>
    </location>
</feature>
<dbReference type="STRING" id="276.THFILI_10160"/>
<organism evidence="6 7">
    <name type="scientific">Thermus filiformis</name>
    <dbReference type="NCBI Taxonomy" id="276"/>
    <lineage>
        <taxon>Bacteria</taxon>
        <taxon>Thermotogati</taxon>
        <taxon>Deinococcota</taxon>
        <taxon>Deinococci</taxon>
        <taxon>Thermales</taxon>
        <taxon>Thermaceae</taxon>
        <taxon>Thermus</taxon>
    </lineage>
</organism>
<protein>
    <submittedName>
        <fullName evidence="6">Cytochrome C552</fullName>
    </submittedName>
</protein>
<dbReference type="InterPro" id="IPR015182">
    <property type="entry name" value="QH-AmDH_asu_heme-bd_dom"/>
</dbReference>
<dbReference type="GO" id="GO:0020037">
    <property type="term" value="F:heme binding"/>
    <property type="evidence" value="ECO:0007669"/>
    <property type="project" value="InterPro"/>
</dbReference>